<dbReference type="EMBL" id="AP018930">
    <property type="protein sequence ID" value="BBG27200.1"/>
    <property type="molecule type" value="Genomic_DNA"/>
</dbReference>
<dbReference type="Proteomes" id="UP000322983">
    <property type="component" value="Chromosome"/>
</dbReference>
<dbReference type="Gene3D" id="3.90.120.10">
    <property type="entry name" value="DNA Methylase, subunit A, domain 2"/>
    <property type="match status" value="1"/>
</dbReference>
<evidence type="ECO:0000256" key="1">
    <source>
        <dbReference type="ARBA" id="ARBA00011975"/>
    </source>
</evidence>
<dbReference type="RefSeq" id="WP_054844919.1">
    <property type="nucleotide sequence ID" value="NZ_AP018929.1"/>
</dbReference>
<keyword evidence="3" id="KW-0808">Transferase</keyword>
<dbReference type="GO" id="GO:0044027">
    <property type="term" value="P:negative regulation of gene expression via chromosomal CpG island methylation"/>
    <property type="evidence" value="ECO:0007669"/>
    <property type="project" value="TreeGrafter"/>
</dbReference>
<dbReference type="AlphaFoldDB" id="A0A510DW34"/>
<comment type="similarity">
    <text evidence="5">Belongs to the class I-like SAM-binding methyltransferase superfamily. C5-methyltransferase family.</text>
</comment>
<evidence type="ECO:0000256" key="4">
    <source>
        <dbReference type="ARBA" id="ARBA00022691"/>
    </source>
</evidence>
<dbReference type="GO" id="GO:0003677">
    <property type="term" value="F:DNA binding"/>
    <property type="evidence" value="ECO:0007669"/>
    <property type="project" value="TreeGrafter"/>
</dbReference>
<dbReference type="PROSITE" id="PS51679">
    <property type="entry name" value="SAM_MT_C5"/>
    <property type="match status" value="1"/>
</dbReference>
<reference evidence="6 8" key="2">
    <citation type="journal article" date="2020" name="Int. J. Syst. Evol. Microbiol.">
        <title>Sulfuracidifex tepidarius gen. nov., sp. nov. and transfer of Sulfolobus metallicus Huber and Stetter 1992 to the genus Sulfuracidifex as Sulfuracidifex metallicus comb. nov.</title>
        <authorList>
            <person name="Itoh T."/>
            <person name="Miura T."/>
            <person name="Sakai H.D."/>
            <person name="Kato S."/>
            <person name="Ohkuma M."/>
            <person name="Takashina T."/>
        </authorList>
    </citation>
    <scope>NUCLEOTIDE SEQUENCE [LARGE SCALE GENOMIC DNA]</scope>
    <source>
        <strain evidence="6 8">IC-006</strain>
        <strain evidence="7">IC-007</strain>
    </source>
</reference>
<dbReference type="GO" id="GO:0032259">
    <property type="term" value="P:methylation"/>
    <property type="evidence" value="ECO:0007669"/>
    <property type="project" value="UniProtKB-KW"/>
</dbReference>
<dbReference type="InterPro" id="IPR001525">
    <property type="entry name" value="C5_MeTfrase"/>
</dbReference>
<dbReference type="PRINTS" id="PR00105">
    <property type="entry name" value="C5METTRFRASE"/>
</dbReference>
<evidence type="ECO:0000313" key="6">
    <source>
        <dbReference type="EMBL" id="BBG24442.1"/>
    </source>
</evidence>
<dbReference type="KEGG" id="step:IC006_1761"/>
<keyword evidence="2 6" id="KW-0489">Methyltransferase</keyword>
<dbReference type="Pfam" id="PF00145">
    <property type="entry name" value="DNA_methylase"/>
    <property type="match status" value="1"/>
</dbReference>
<protein>
    <recommendedName>
        <fullName evidence="1">DNA (cytosine-5-)-methyltransferase</fullName>
        <ecNumber evidence="1">2.1.1.37</ecNumber>
    </recommendedName>
</protein>
<dbReference type="EC" id="2.1.1.37" evidence="1"/>
<gene>
    <name evidence="6" type="ORF">IC006_1761</name>
    <name evidence="7" type="ORF">IC007_1739</name>
</gene>
<evidence type="ECO:0000313" key="7">
    <source>
        <dbReference type="EMBL" id="BBG27200.1"/>
    </source>
</evidence>
<dbReference type="SUPFAM" id="SSF53335">
    <property type="entry name" value="S-adenosyl-L-methionine-dependent methyltransferases"/>
    <property type="match status" value="1"/>
</dbReference>
<dbReference type="OrthoDB" id="5033at2157"/>
<dbReference type="InterPro" id="IPR029063">
    <property type="entry name" value="SAM-dependent_MTases_sf"/>
</dbReference>
<accession>A0A510DW34</accession>
<organism evidence="6 8">
    <name type="scientific">Sulfuracidifex tepidarius</name>
    <dbReference type="NCBI Taxonomy" id="1294262"/>
    <lineage>
        <taxon>Archaea</taxon>
        <taxon>Thermoproteota</taxon>
        <taxon>Thermoprotei</taxon>
        <taxon>Sulfolobales</taxon>
        <taxon>Sulfolobaceae</taxon>
        <taxon>Sulfuracidifex</taxon>
    </lineage>
</organism>
<dbReference type="EMBL" id="AP018929">
    <property type="protein sequence ID" value="BBG24442.1"/>
    <property type="molecule type" value="Genomic_DNA"/>
</dbReference>
<evidence type="ECO:0000313" key="8">
    <source>
        <dbReference type="Proteomes" id="UP000322983"/>
    </source>
</evidence>
<evidence type="ECO:0000256" key="5">
    <source>
        <dbReference type="RuleBase" id="RU000416"/>
    </source>
</evidence>
<dbReference type="STRING" id="1294262.GCA_001316085_00255"/>
<dbReference type="InterPro" id="IPR050390">
    <property type="entry name" value="C5-Methyltransferase"/>
</dbReference>
<keyword evidence="4" id="KW-0949">S-adenosyl-L-methionine</keyword>
<dbReference type="Gene3D" id="3.40.50.150">
    <property type="entry name" value="Vaccinia Virus protein VP39"/>
    <property type="match status" value="1"/>
</dbReference>
<keyword evidence="8" id="KW-1185">Reference proteome</keyword>
<dbReference type="NCBIfam" id="TIGR00675">
    <property type="entry name" value="dcm"/>
    <property type="match status" value="1"/>
</dbReference>
<dbReference type="GO" id="GO:0003886">
    <property type="term" value="F:DNA (cytosine-5-)-methyltransferase activity"/>
    <property type="evidence" value="ECO:0007669"/>
    <property type="project" value="UniProtKB-EC"/>
</dbReference>
<dbReference type="REBASE" id="363107">
    <property type="entry name" value="M.Ssp16834ORF1739P"/>
</dbReference>
<dbReference type="PANTHER" id="PTHR10629:SF52">
    <property type="entry name" value="DNA (CYTOSINE-5)-METHYLTRANSFERASE 1"/>
    <property type="match status" value="1"/>
</dbReference>
<evidence type="ECO:0000313" key="9">
    <source>
        <dbReference type="Proteomes" id="UP000325030"/>
    </source>
</evidence>
<name>A0A510DW34_9CREN</name>
<proteinExistence type="inferred from homology"/>
<dbReference type="GeneID" id="41718078"/>
<evidence type="ECO:0000256" key="2">
    <source>
        <dbReference type="ARBA" id="ARBA00022603"/>
    </source>
</evidence>
<sequence>MVLKIVDLFSGAGGFAEGFRLSSGFEIKLAVEINSSASKTYSLNFPDAVVLQEDIRDISASDIRYLIGGNPDVVIGSPPCEPFTAANPMRMTNPLDRLYEDQQGSLTLEFIRLVEGLSPKIFVMENVQAIIGTPSLKEAILNEFMKAGFKDVYLNLLEADKLGSPSRRSRVFISNIPIKPKLSRKVTVWEAIGDLENRHDVPNHEIQELDEKKLKEISKLDFDDYMTMFRGSNGRSIPTKIRLNPYEPAPTVMGNSRFVHPFLNRFLTVREQARLMTYPDNHVFVGSRDDQYNQVGEAVPVVLSSLIAQEVLGALNG</sequence>
<accession>A0A510E558</accession>
<reference evidence="9" key="1">
    <citation type="submission" date="2018-09" db="EMBL/GenBank/DDBJ databases">
        <title>Complete Genome Sequencing of Sulfolobus sp. JCM 16834.</title>
        <authorList>
            <person name="Kato S."/>
            <person name="Itoh T."/>
            <person name="Ohkuma M."/>
        </authorList>
    </citation>
    <scope>NUCLEOTIDE SEQUENCE [LARGE SCALE GENOMIC DNA]</scope>
    <source>
        <strain evidence="9">IC-007</strain>
    </source>
</reference>
<dbReference type="Proteomes" id="UP000325030">
    <property type="component" value="Chromosome"/>
</dbReference>
<dbReference type="PANTHER" id="PTHR10629">
    <property type="entry name" value="CYTOSINE-SPECIFIC METHYLTRANSFERASE"/>
    <property type="match status" value="1"/>
</dbReference>
<evidence type="ECO:0000256" key="3">
    <source>
        <dbReference type="ARBA" id="ARBA00022679"/>
    </source>
</evidence>
<dbReference type="REBASE" id="363102">
    <property type="entry name" value="M.Ssp16833ORF1761P"/>
</dbReference>